<name>S7Q8F9_GLOTA</name>
<evidence type="ECO:0000313" key="1">
    <source>
        <dbReference type="EMBL" id="EPQ56266.1"/>
    </source>
</evidence>
<gene>
    <name evidence="1" type="ORF">GLOTRDRAFT_99569</name>
</gene>
<dbReference type="HOGENOM" id="CLU_3106553_0_0_1"/>
<sequence>MGLLEAAWYWKMALSWTSFAALVLHQQRQPFDVLFTVSTCFLAYSATSLLL</sequence>
<dbReference type="GeneID" id="19310086"/>
<dbReference type="RefSeq" id="XP_007865029.1">
    <property type="nucleotide sequence ID" value="XM_007866838.1"/>
</dbReference>
<keyword evidence="2" id="KW-1185">Reference proteome</keyword>
<protein>
    <submittedName>
        <fullName evidence="1">Uncharacterized protein</fullName>
    </submittedName>
</protein>
<evidence type="ECO:0000313" key="2">
    <source>
        <dbReference type="Proteomes" id="UP000030669"/>
    </source>
</evidence>
<dbReference type="AlphaFoldDB" id="S7Q8F9"/>
<organism evidence="1 2">
    <name type="scientific">Gloeophyllum trabeum (strain ATCC 11539 / FP-39264 / Madison 617)</name>
    <name type="common">Brown rot fungus</name>
    <dbReference type="NCBI Taxonomy" id="670483"/>
    <lineage>
        <taxon>Eukaryota</taxon>
        <taxon>Fungi</taxon>
        <taxon>Dikarya</taxon>
        <taxon>Basidiomycota</taxon>
        <taxon>Agaricomycotina</taxon>
        <taxon>Agaricomycetes</taxon>
        <taxon>Gloeophyllales</taxon>
        <taxon>Gloeophyllaceae</taxon>
        <taxon>Gloeophyllum</taxon>
    </lineage>
</organism>
<accession>S7Q8F9</accession>
<dbReference type="EMBL" id="KB469300">
    <property type="protein sequence ID" value="EPQ56266.1"/>
    <property type="molecule type" value="Genomic_DNA"/>
</dbReference>
<dbReference type="Proteomes" id="UP000030669">
    <property type="component" value="Unassembled WGS sequence"/>
</dbReference>
<reference evidence="1 2" key="1">
    <citation type="journal article" date="2012" name="Science">
        <title>The Paleozoic origin of enzymatic lignin decomposition reconstructed from 31 fungal genomes.</title>
        <authorList>
            <person name="Floudas D."/>
            <person name="Binder M."/>
            <person name="Riley R."/>
            <person name="Barry K."/>
            <person name="Blanchette R.A."/>
            <person name="Henrissat B."/>
            <person name="Martinez A.T."/>
            <person name="Otillar R."/>
            <person name="Spatafora J.W."/>
            <person name="Yadav J.S."/>
            <person name="Aerts A."/>
            <person name="Benoit I."/>
            <person name="Boyd A."/>
            <person name="Carlson A."/>
            <person name="Copeland A."/>
            <person name="Coutinho P.M."/>
            <person name="de Vries R.P."/>
            <person name="Ferreira P."/>
            <person name="Findley K."/>
            <person name="Foster B."/>
            <person name="Gaskell J."/>
            <person name="Glotzer D."/>
            <person name="Gorecki P."/>
            <person name="Heitman J."/>
            <person name="Hesse C."/>
            <person name="Hori C."/>
            <person name="Igarashi K."/>
            <person name="Jurgens J.A."/>
            <person name="Kallen N."/>
            <person name="Kersten P."/>
            <person name="Kohler A."/>
            <person name="Kuees U."/>
            <person name="Kumar T.K.A."/>
            <person name="Kuo A."/>
            <person name="LaButti K."/>
            <person name="Larrondo L.F."/>
            <person name="Lindquist E."/>
            <person name="Ling A."/>
            <person name="Lombard V."/>
            <person name="Lucas S."/>
            <person name="Lundell T."/>
            <person name="Martin R."/>
            <person name="McLaughlin D.J."/>
            <person name="Morgenstern I."/>
            <person name="Morin E."/>
            <person name="Murat C."/>
            <person name="Nagy L.G."/>
            <person name="Nolan M."/>
            <person name="Ohm R.A."/>
            <person name="Patyshakuliyeva A."/>
            <person name="Rokas A."/>
            <person name="Ruiz-Duenas F.J."/>
            <person name="Sabat G."/>
            <person name="Salamov A."/>
            <person name="Samejima M."/>
            <person name="Schmutz J."/>
            <person name="Slot J.C."/>
            <person name="St John F."/>
            <person name="Stenlid J."/>
            <person name="Sun H."/>
            <person name="Sun S."/>
            <person name="Syed K."/>
            <person name="Tsang A."/>
            <person name="Wiebenga A."/>
            <person name="Young D."/>
            <person name="Pisabarro A."/>
            <person name="Eastwood D.C."/>
            <person name="Martin F."/>
            <person name="Cullen D."/>
            <person name="Grigoriev I.V."/>
            <person name="Hibbett D.S."/>
        </authorList>
    </citation>
    <scope>NUCLEOTIDE SEQUENCE [LARGE SCALE GENOMIC DNA]</scope>
    <source>
        <strain evidence="1 2">ATCC 11539</strain>
    </source>
</reference>
<proteinExistence type="predicted"/>
<dbReference type="KEGG" id="gtr:GLOTRDRAFT_99569"/>